<evidence type="ECO:0000313" key="2">
    <source>
        <dbReference type="Proteomes" id="UP000279275"/>
    </source>
</evidence>
<comment type="caution">
    <text evidence="1">The sequence shown here is derived from an EMBL/GenBank/DDBJ whole genome shotgun (WGS) entry which is preliminary data.</text>
</comment>
<dbReference type="EMBL" id="RFFH01000003">
    <property type="protein sequence ID" value="RMI33576.1"/>
    <property type="molecule type" value="Genomic_DNA"/>
</dbReference>
<organism evidence="1 2">
    <name type="scientific">Nocardia stercoris</name>
    <dbReference type="NCBI Taxonomy" id="2483361"/>
    <lineage>
        <taxon>Bacteria</taxon>
        <taxon>Bacillati</taxon>
        <taxon>Actinomycetota</taxon>
        <taxon>Actinomycetes</taxon>
        <taxon>Mycobacteriales</taxon>
        <taxon>Nocardiaceae</taxon>
        <taxon>Nocardia</taxon>
    </lineage>
</organism>
<gene>
    <name evidence="1" type="ORF">EBN03_10755</name>
</gene>
<evidence type="ECO:0000313" key="1">
    <source>
        <dbReference type="EMBL" id="RMI33576.1"/>
    </source>
</evidence>
<accession>A0A3M2L930</accession>
<dbReference type="Proteomes" id="UP000279275">
    <property type="component" value="Unassembled WGS sequence"/>
</dbReference>
<keyword evidence="2" id="KW-1185">Reference proteome</keyword>
<proteinExistence type="predicted"/>
<protein>
    <submittedName>
        <fullName evidence="1">Uncharacterized protein</fullName>
    </submittedName>
</protein>
<sequence length="243" mass="27252">MEIEQTDSAATGFDSFRLQVERRPDAYVRELFMVRVYVNEVEMTARGAGAGMDPYDLLVPTNRLIAGQQPHTVPIARCSCGEYGCGATDVTITRDGDVVRWQWSLREAPMDRAAVFVAEDYDREVVRMAADYSWETPGRTAGRLVLTGVDRAHLRAYGLTPSWVSDRRSVFEICLGIGEDYQVFVDIAPCDRSPEEIARAACEILARPPHQWQASWHARRGGPLAEPPAIAGSQWQRLRPGRR</sequence>
<name>A0A3M2L930_9NOCA</name>
<dbReference type="RefSeq" id="WP_122187776.1">
    <property type="nucleotide sequence ID" value="NZ_RFFH01000003.1"/>
</dbReference>
<reference evidence="1 2" key="1">
    <citation type="submission" date="2018-10" db="EMBL/GenBank/DDBJ databases">
        <title>Isolation from cow dung.</title>
        <authorList>
            <person name="Ling L."/>
        </authorList>
    </citation>
    <scope>NUCLEOTIDE SEQUENCE [LARGE SCALE GENOMIC DNA]</scope>
    <source>
        <strain evidence="1 2">NEAU-LL90</strain>
    </source>
</reference>
<dbReference type="OrthoDB" id="3369278at2"/>
<dbReference type="AlphaFoldDB" id="A0A3M2L930"/>